<dbReference type="Gramene" id="OB11G10630.1">
    <property type="protein sequence ID" value="OB11G10630.1"/>
    <property type="gene ID" value="OB11G10630"/>
</dbReference>
<reference evidence="2" key="2">
    <citation type="submission" date="2013-04" db="UniProtKB">
        <authorList>
            <consortium name="EnsemblPlants"/>
        </authorList>
    </citation>
    <scope>IDENTIFICATION</scope>
</reference>
<proteinExistence type="predicted"/>
<feature type="signal peptide" evidence="1">
    <location>
        <begin position="1"/>
        <end position="16"/>
    </location>
</feature>
<accession>J3N5H7</accession>
<name>J3N5H7_ORYBR</name>
<evidence type="ECO:0000256" key="1">
    <source>
        <dbReference type="SAM" id="SignalP"/>
    </source>
</evidence>
<keyword evidence="1" id="KW-0732">Signal</keyword>
<keyword evidence="3" id="KW-1185">Reference proteome</keyword>
<reference evidence="2" key="1">
    <citation type="journal article" date="2013" name="Nat. Commun.">
        <title>Whole-genome sequencing of Oryza brachyantha reveals mechanisms underlying Oryza genome evolution.</title>
        <authorList>
            <person name="Chen J."/>
            <person name="Huang Q."/>
            <person name="Gao D."/>
            <person name="Wang J."/>
            <person name="Lang Y."/>
            <person name="Liu T."/>
            <person name="Li B."/>
            <person name="Bai Z."/>
            <person name="Luis Goicoechea J."/>
            <person name="Liang C."/>
            <person name="Chen C."/>
            <person name="Zhang W."/>
            <person name="Sun S."/>
            <person name="Liao Y."/>
            <person name="Zhang X."/>
            <person name="Yang L."/>
            <person name="Song C."/>
            <person name="Wang M."/>
            <person name="Shi J."/>
            <person name="Liu G."/>
            <person name="Liu J."/>
            <person name="Zhou H."/>
            <person name="Zhou W."/>
            <person name="Yu Q."/>
            <person name="An N."/>
            <person name="Chen Y."/>
            <person name="Cai Q."/>
            <person name="Wang B."/>
            <person name="Liu B."/>
            <person name="Min J."/>
            <person name="Huang Y."/>
            <person name="Wu H."/>
            <person name="Li Z."/>
            <person name="Zhang Y."/>
            <person name="Yin Y."/>
            <person name="Song W."/>
            <person name="Jiang J."/>
            <person name="Jackson S.A."/>
            <person name="Wing R.A."/>
            <person name="Wang J."/>
            <person name="Chen M."/>
        </authorList>
    </citation>
    <scope>NUCLEOTIDE SEQUENCE [LARGE SCALE GENOMIC DNA]</scope>
    <source>
        <strain evidence="2">cv. IRGC 101232</strain>
    </source>
</reference>
<evidence type="ECO:0008006" key="4">
    <source>
        <dbReference type="Google" id="ProtNLM"/>
    </source>
</evidence>
<dbReference type="HOGENOM" id="CLU_2744045_0_0_1"/>
<feature type="chain" id="PRO_5003774807" description="Secreted protein" evidence="1">
    <location>
        <begin position="17"/>
        <end position="71"/>
    </location>
</feature>
<sequence>MMHGASMLTTCPHVTALTAGAATSSATTVTTASVRVAVGMEFVRPLTLLADWATEATRPGPAQPRHSVTGT</sequence>
<evidence type="ECO:0000313" key="2">
    <source>
        <dbReference type="EnsemblPlants" id="OB11G10630.1"/>
    </source>
</evidence>
<dbReference type="EnsemblPlants" id="OB11G10630.1">
    <property type="protein sequence ID" value="OB11G10630.1"/>
    <property type="gene ID" value="OB11G10630"/>
</dbReference>
<organism evidence="2">
    <name type="scientific">Oryza brachyantha</name>
    <name type="common">malo sina</name>
    <dbReference type="NCBI Taxonomy" id="4533"/>
    <lineage>
        <taxon>Eukaryota</taxon>
        <taxon>Viridiplantae</taxon>
        <taxon>Streptophyta</taxon>
        <taxon>Embryophyta</taxon>
        <taxon>Tracheophyta</taxon>
        <taxon>Spermatophyta</taxon>
        <taxon>Magnoliopsida</taxon>
        <taxon>Liliopsida</taxon>
        <taxon>Poales</taxon>
        <taxon>Poaceae</taxon>
        <taxon>BOP clade</taxon>
        <taxon>Oryzoideae</taxon>
        <taxon>Oryzeae</taxon>
        <taxon>Oryzinae</taxon>
        <taxon>Oryza</taxon>
    </lineage>
</organism>
<evidence type="ECO:0000313" key="3">
    <source>
        <dbReference type="Proteomes" id="UP000006038"/>
    </source>
</evidence>
<protein>
    <recommendedName>
        <fullName evidence="4">Secreted protein</fullName>
    </recommendedName>
</protein>
<dbReference type="AlphaFoldDB" id="J3N5H7"/>
<dbReference type="Proteomes" id="UP000006038">
    <property type="component" value="Chromosome 11"/>
</dbReference>